<evidence type="ECO:0000256" key="19">
    <source>
        <dbReference type="ARBA" id="ARBA00068427"/>
    </source>
</evidence>
<comment type="caution">
    <text evidence="28">The sequence shown here is derived from an EMBL/GenBank/DDBJ whole genome shotgun (WGS) entry which is preliminary data.</text>
</comment>
<proteinExistence type="inferred from homology"/>
<dbReference type="GO" id="GO:0009252">
    <property type="term" value="P:peptidoglycan biosynthetic process"/>
    <property type="evidence" value="ECO:0007669"/>
    <property type="project" value="UniProtKB-UniRule"/>
</dbReference>
<dbReference type="InterPro" id="IPR011095">
    <property type="entry name" value="Dala_Dala_lig_C"/>
</dbReference>
<dbReference type="FunFam" id="3.30.1490.20:FF:000007">
    <property type="entry name" value="D-alanine--D-alanine ligase"/>
    <property type="match status" value="1"/>
</dbReference>
<dbReference type="NCBIfam" id="TIGR01205">
    <property type="entry name" value="D_ala_D_alaTIGR"/>
    <property type="match status" value="1"/>
</dbReference>
<keyword evidence="7 22" id="KW-0963">Cytoplasm</keyword>
<dbReference type="PANTHER" id="PTHR23132:SF25">
    <property type="entry name" value="D-ALANINE--D-ALANINE LIGASE A"/>
    <property type="match status" value="1"/>
</dbReference>
<evidence type="ECO:0000256" key="22">
    <source>
        <dbReference type="HAMAP-Rule" id="MF_00047"/>
    </source>
</evidence>
<evidence type="ECO:0000256" key="10">
    <source>
        <dbReference type="ARBA" id="ARBA00022741"/>
    </source>
</evidence>
<evidence type="ECO:0000256" key="14">
    <source>
        <dbReference type="ARBA" id="ARBA00022984"/>
    </source>
</evidence>
<keyword evidence="15 25" id="KW-0464">Manganese</keyword>
<feature type="domain" description="ATP-grasp" evidence="27">
    <location>
        <begin position="128"/>
        <end position="346"/>
    </location>
</feature>
<dbReference type="SUPFAM" id="SSF56059">
    <property type="entry name" value="Glutathione synthetase ATP-binding domain-like"/>
    <property type="match status" value="1"/>
</dbReference>
<keyword evidence="11 26" id="KW-0067">ATP-binding</keyword>
<evidence type="ECO:0000256" key="4">
    <source>
        <dbReference type="ARBA" id="ARBA00004752"/>
    </source>
</evidence>
<evidence type="ECO:0000256" key="15">
    <source>
        <dbReference type="ARBA" id="ARBA00023211"/>
    </source>
</evidence>
<gene>
    <name evidence="22" type="primary">ddl</name>
    <name evidence="28" type="ORF">IAB70_01320</name>
</gene>
<comment type="cofactor">
    <cofactor evidence="25">
        <name>Mg(2+)</name>
        <dbReference type="ChEBI" id="CHEBI:18420"/>
    </cofactor>
    <cofactor evidence="25">
        <name>Mn(2+)</name>
        <dbReference type="ChEBI" id="CHEBI:29035"/>
    </cofactor>
    <text evidence="25">Binds 2 magnesium or manganese ions per subunit.</text>
</comment>
<dbReference type="Proteomes" id="UP000824093">
    <property type="component" value="Unassembled WGS sequence"/>
</dbReference>
<dbReference type="GO" id="GO:0008716">
    <property type="term" value="F:D-alanine-D-alanine ligase activity"/>
    <property type="evidence" value="ECO:0007669"/>
    <property type="project" value="UniProtKB-UniRule"/>
</dbReference>
<comment type="catalytic activity">
    <reaction evidence="17 22">
        <text>2 D-alanine + ATP = D-alanyl-D-alanine + ADP + phosphate + H(+)</text>
        <dbReference type="Rhea" id="RHEA:11224"/>
        <dbReference type="ChEBI" id="CHEBI:15378"/>
        <dbReference type="ChEBI" id="CHEBI:30616"/>
        <dbReference type="ChEBI" id="CHEBI:43474"/>
        <dbReference type="ChEBI" id="CHEBI:57416"/>
        <dbReference type="ChEBI" id="CHEBI:57822"/>
        <dbReference type="ChEBI" id="CHEBI:456216"/>
        <dbReference type="EC" id="6.3.2.4"/>
    </reaction>
</comment>
<dbReference type="NCBIfam" id="NF002378">
    <property type="entry name" value="PRK01372.1"/>
    <property type="match status" value="1"/>
</dbReference>
<dbReference type="Gene3D" id="3.30.1490.20">
    <property type="entry name" value="ATP-grasp fold, A domain"/>
    <property type="match status" value="1"/>
</dbReference>
<evidence type="ECO:0000256" key="17">
    <source>
        <dbReference type="ARBA" id="ARBA00047614"/>
    </source>
</evidence>
<reference evidence="28" key="1">
    <citation type="submission" date="2020-10" db="EMBL/GenBank/DDBJ databases">
        <authorList>
            <person name="Gilroy R."/>
        </authorList>
    </citation>
    <scope>NUCLEOTIDE SEQUENCE</scope>
    <source>
        <strain evidence="28">CHK195-15760</strain>
    </source>
</reference>
<feature type="binding site" evidence="25">
    <location>
        <position position="315"/>
    </location>
    <ligand>
        <name>Mg(2+)</name>
        <dbReference type="ChEBI" id="CHEBI:18420"/>
        <label>2</label>
    </ligand>
</feature>
<accession>A0A9D1M0C0</accession>
<dbReference type="GO" id="GO:0046872">
    <property type="term" value="F:metal ion binding"/>
    <property type="evidence" value="ECO:0007669"/>
    <property type="project" value="UniProtKB-KW"/>
</dbReference>
<comment type="pathway">
    <text evidence="18">Glycan biosynthesis.</text>
</comment>
<dbReference type="Pfam" id="PF01820">
    <property type="entry name" value="Dala_Dala_lig_N"/>
    <property type="match status" value="1"/>
</dbReference>
<evidence type="ECO:0000256" key="16">
    <source>
        <dbReference type="ARBA" id="ARBA00023316"/>
    </source>
</evidence>
<dbReference type="PROSITE" id="PS00843">
    <property type="entry name" value="DALA_DALA_LIGASE_1"/>
    <property type="match status" value="1"/>
</dbReference>
<dbReference type="EMBL" id="DVNH01000011">
    <property type="protein sequence ID" value="HIU51258.1"/>
    <property type="molecule type" value="Genomic_DNA"/>
</dbReference>
<dbReference type="GO" id="GO:0008360">
    <property type="term" value="P:regulation of cell shape"/>
    <property type="evidence" value="ECO:0007669"/>
    <property type="project" value="UniProtKB-KW"/>
</dbReference>
<dbReference type="InterPro" id="IPR000291">
    <property type="entry name" value="D-Ala_lig_Van_CS"/>
</dbReference>
<dbReference type="PANTHER" id="PTHR23132">
    <property type="entry name" value="D-ALANINE--D-ALANINE LIGASE"/>
    <property type="match status" value="1"/>
</dbReference>
<feature type="binding site" evidence="25">
    <location>
        <position position="313"/>
    </location>
    <ligand>
        <name>Mg(2+)</name>
        <dbReference type="ChEBI" id="CHEBI:18420"/>
        <label>1</label>
    </ligand>
</feature>
<evidence type="ECO:0000256" key="20">
    <source>
        <dbReference type="ARBA" id="ARBA00076288"/>
    </source>
</evidence>
<dbReference type="InterPro" id="IPR013815">
    <property type="entry name" value="ATP_grasp_subdomain_1"/>
</dbReference>
<comment type="function">
    <text evidence="2 22">Cell wall formation.</text>
</comment>
<keyword evidence="13 22" id="KW-0133">Cell shape</keyword>
<dbReference type="NCBIfam" id="NF002528">
    <property type="entry name" value="PRK01966.1-4"/>
    <property type="match status" value="1"/>
</dbReference>
<comment type="similarity">
    <text evidence="5 22">Belongs to the D-alanine--D-alanine ligase family.</text>
</comment>
<feature type="binding site" evidence="25">
    <location>
        <position position="313"/>
    </location>
    <ligand>
        <name>Mg(2+)</name>
        <dbReference type="ChEBI" id="CHEBI:18420"/>
        <label>2</label>
    </ligand>
</feature>
<comment type="subcellular location">
    <subcellularLocation>
        <location evidence="3 22">Cytoplasm</location>
    </subcellularLocation>
</comment>
<dbReference type="InterPro" id="IPR011127">
    <property type="entry name" value="Dala_Dala_lig_N"/>
</dbReference>
<dbReference type="HAMAP" id="MF_00047">
    <property type="entry name" value="Dala_Dala_lig"/>
    <property type="match status" value="1"/>
</dbReference>
<evidence type="ECO:0000256" key="18">
    <source>
        <dbReference type="ARBA" id="ARBA00060592"/>
    </source>
</evidence>
<feature type="binding site" evidence="24">
    <location>
        <begin position="181"/>
        <end position="183"/>
    </location>
    <ligand>
        <name>ATP</name>
        <dbReference type="ChEBI" id="CHEBI:30616"/>
    </ligand>
</feature>
<feature type="binding site" evidence="24">
    <location>
        <begin position="189"/>
        <end position="190"/>
    </location>
    <ligand>
        <name>ATP</name>
        <dbReference type="ChEBI" id="CHEBI:30616"/>
    </ligand>
</feature>
<dbReference type="EC" id="6.3.2.4" evidence="6 22"/>
<evidence type="ECO:0000256" key="13">
    <source>
        <dbReference type="ARBA" id="ARBA00022960"/>
    </source>
</evidence>
<dbReference type="Pfam" id="PF07478">
    <property type="entry name" value="Dala_Dala_lig_C"/>
    <property type="match status" value="1"/>
</dbReference>
<comment type="pathway">
    <text evidence="4 22">Cell wall biogenesis; peptidoglycan biosynthesis.</text>
</comment>
<dbReference type="Gene3D" id="3.30.470.20">
    <property type="entry name" value="ATP-grasp fold, B domain"/>
    <property type="match status" value="1"/>
</dbReference>
<feature type="binding site" evidence="24">
    <location>
        <position position="124"/>
    </location>
    <ligand>
        <name>ATP</name>
        <dbReference type="ChEBI" id="CHEBI:30616"/>
    </ligand>
</feature>
<dbReference type="InterPro" id="IPR011761">
    <property type="entry name" value="ATP-grasp"/>
</dbReference>
<keyword evidence="16 22" id="KW-0961">Cell wall biogenesis/degradation</keyword>
<feature type="active site" evidence="23">
    <location>
        <position position="14"/>
    </location>
</feature>
<dbReference type="PROSITE" id="PS00844">
    <property type="entry name" value="DALA_DALA_LIGASE_2"/>
    <property type="match status" value="1"/>
</dbReference>
<keyword evidence="12 25" id="KW-0460">Magnesium</keyword>
<dbReference type="InterPro" id="IPR005905">
    <property type="entry name" value="D_ala_D_ala"/>
</dbReference>
<organism evidence="28 29">
    <name type="scientific">Candidatus Merdicola faecigallinarum</name>
    <dbReference type="NCBI Taxonomy" id="2840862"/>
    <lineage>
        <taxon>Bacteria</taxon>
        <taxon>Bacillati</taxon>
        <taxon>Bacillota</taxon>
        <taxon>Clostridia</taxon>
        <taxon>Candidatus Merdicola</taxon>
    </lineage>
</organism>
<dbReference type="SUPFAM" id="SSF52440">
    <property type="entry name" value="PreATP-grasp domain"/>
    <property type="match status" value="1"/>
</dbReference>
<feature type="active site" evidence="23">
    <location>
        <position position="189"/>
    </location>
</feature>
<reference evidence="28" key="2">
    <citation type="journal article" date="2021" name="PeerJ">
        <title>Extensive microbial diversity within the chicken gut microbiome revealed by metagenomics and culture.</title>
        <authorList>
            <person name="Gilroy R."/>
            <person name="Ravi A."/>
            <person name="Getino M."/>
            <person name="Pursley I."/>
            <person name="Horton D.L."/>
            <person name="Alikhan N.F."/>
            <person name="Baker D."/>
            <person name="Gharbi K."/>
            <person name="Hall N."/>
            <person name="Watson M."/>
            <person name="Adriaenssens E.M."/>
            <person name="Foster-Nyarko E."/>
            <person name="Jarju S."/>
            <person name="Secka A."/>
            <person name="Antonio M."/>
            <person name="Oren A."/>
            <person name="Chaudhuri R.R."/>
            <person name="La Ragione R."/>
            <person name="Hildebrand F."/>
            <person name="Pallen M.J."/>
        </authorList>
    </citation>
    <scope>NUCLEOTIDE SEQUENCE</scope>
    <source>
        <strain evidence="28">CHK195-15760</strain>
    </source>
</reference>
<protein>
    <recommendedName>
        <fullName evidence="19 22">D-alanine--D-alanine ligase</fullName>
        <ecNumber evidence="6 22">6.3.2.4</ecNumber>
    </recommendedName>
    <alternativeName>
        <fullName evidence="21 22">D-Ala-D-Ala ligase</fullName>
    </alternativeName>
    <alternativeName>
        <fullName evidence="20 22">D-alanylalanine synthetase</fullName>
    </alternativeName>
</protein>
<evidence type="ECO:0000256" key="2">
    <source>
        <dbReference type="ARBA" id="ARBA00003921"/>
    </source>
</evidence>
<evidence type="ECO:0000256" key="3">
    <source>
        <dbReference type="ARBA" id="ARBA00004496"/>
    </source>
</evidence>
<comment type="cofactor">
    <cofactor evidence="1">
        <name>Mn(2+)</name>
        <dbReference type="ChEBI" id="CHEBI:29035"/>
    </cofactor>
</comment>
<evidence type="ECO:0000256" key="7">
    <source>
        <dbReference type="ARBA" id="ARBA00022490"/>
    </source>
</evidence>
<evidence type="ECO:0000256" key="25">
    <source>
        <dbReference type="PIRSR" id="PIRSR039102-3"/>
    </source>
</evidence>
<feature type="active site" evidence="23">
    <location>
        <position position="324"/>
    </location>
</feature>
<evidence type="ECO:0000256" key="9">
    <source>
        <dbReference type="ARBA" id="ARBA00022723"/>
    </source>
</evidence>
<keyword evidence="8 22" id="KW-0436">Ligase</keyword>
<evidence type="ECO:0000256" key="8">
    <source>
        <dbReference type="ARBA" id="ARBA00022598"/>
    </source>
</evidence>
<feature type="binding site" evidence="24">
    <location>
        <begin position="219"/>
        <end position="226"/>
    </location>
    <ligand>
        <name>ATP</name>
        <dbReference type="ChEBI" id="CHEBI:30616"/>
    </ligand>
</feature>
<feature type="binding site" evidence="24">
    <location>
        <begin position="312"/>
        <end position="313"/>
    </location>
    <ligand>
        <name>ATP</name>
        <dbReference type="ChEBI" id="CHEBI:30616"/>
    </ligand>
</feature>
<evidence type="ECO:0000256" key="1">
    <source>
        <dbReference type="ARBA" id="ARBA00001936"/>
    </source>
</evidence>
<feature type="binding site" evidence="25">
    <location>
        <position position="299"/>
    </location>
    <ligand>
        <name>Mg(2+)</name>
        <dbReference type="ChEBI" id="CHEBI:18420"/>
        <label>1</label>
    </ligand>
</feature>
<evidence type="ECO:0000313" key="29">
    <source>
        <dbReference type="Proteomes" id="UP000824093"/>
    </source>
</evidence>
<evidence type="ECO:0000256" key="11">
    <source>
        <dbReference type="ARBA" id="ARBA00022840"/>
    </source>
</evidence>
<dbReference type="GO" id="GO:0005829">
    <property type="term" value="C:cytosol"/>
    <property type="evidence" value="ECO:0007669"/>
    <property type="project" value="TreeGrafter"/>
</dbReference>
<dbReference type="PROSITE" id="PS50975">
    <property type="entry name" value="ATP_GRASP"/>
    <property type="match status" value="1"/>
</dbReference>
<dbReference type="PIRSF" id="PIRSF039102">
    <property type="entry name" value="Ddl/VanB"/>
    <property type="match status" value="1"/>
</dbReference>
<evidence type="ECO:0000313" key="28">
    <source>
        <dbReference type="EMBL" id="HIU51258.1"/>
    </source>
</evidence>
<sequence length="350" mass="39571">MKKLAVIFGGMSTEHDVSIVSGSSVLANLDQTKYEIYPIYISKDGKWYFYEEEISKIRVFQVGEEPDKLKPIQDVMQELQKIDVVFPVLHGLYGEDGTIQGLLELLKIPYVGCKVLASSVSMDKVYTKIIFERAQIKQTPYCYIHKYGEEYEYIDRQMNHIKCKKQEILERIIHKLAFPMFVKPSNSGSSVGVTKANNEKELEEAISIAGKYDNKILVEQGIIGREVECAVLGNKEAKASCVGEIKSAEDFYSFDSKYKNSKSYTEIPANIGEHLAEEIRNLAVKAFQAVDGKGLARVDFFIENSTNEIYINEINTMPGFTQISMYPKLWEAVGVSYSKLLDELIALAVE</sequence>
<dbReference type="FunFam" id="3.30.470.20:FF:000008">
    <property type="entry name" value="D-alanine--D-alanine ligase"/>
    <property type="match status" value="1"/>
</dbReference>
<evidence type="ECO:0000256" key="23">
    <source>
        <dbReference type="PIRSR" id="PIRSR039102-1"/>
    </source>
</evidence>
<keyword evidence="10 24" id="KW-0547">Nucleotide-binding</keyword>
<dbReference type="GO" id="GO:0071555">
    <property type="term" value="P:cell wall organization"/>
    <property type="evidence" value="ECO:0007669"/>
    <property type="project" value="UniProtKB-KW"/>
</dbReference>
<name>A0A9D1M0C0_9FIRM</name>
<keyword evidence="14 22" id="KW-0573">Peptidoglycan synthesis</keyword>
<evidence type="ECO:0000256" key="12">
    <source>
        <dbReference type="ARBA" id="ARBA00022842"/>
    </source>
</evidence>
<evidence type="ECO:0000256" key="26">
    <source>
        <dbReference type="PROSITE-ProRule" id="PRU00409"/>
    </source>
</evidence>
<evidence type="ECO:0000259" key="27">
    <source>
        <dbReference type="PROSITE" id="PS50975"/>
    </source>
</evidence>
<evidence type="ECO:0000256" key="5">
    <source>
        <dbReference type="ARBA" id="ARBA00010871"/>
    </source>
</evidence>
<evidence type="ECO:0000256" key="24">
    <source>
        <dbReference type="PIRSR" id="PIRSR039102-2"/>
    </source>
</evidence>
<evidence type="ECO:0000256" key="6">
    <source>
        <dbReference type="ARBA" id="ARBA00012216"/>
    </source>
</evidence>
<keyword evidence="9 25" id="KW-0479">Metal-binding</keyword>
<dbReference type="AlphaFoldDB" id="A0A9D1M0C0"/>
<dbReference type="Gene3D" id="3.40.50.20">
    <property type="match status" value="1"/>
</dbReference>
<dbReference type="GO" id="GO:0005524">
    <property type="term" value="F:ATP binding"/>
    <property type="evidence" value="ECO:0007669"/>
    <property type="project" value="UniProtKB-UniRule"/>
</dbReference>
<dbReference type="InterPro" id="IPR016185">
    <property type="entry name" value="PreATP-grasp_dom_sf"/>
</dbReference>
<evidence type="ECO:0000256" key="21">
    <source>
        <dbReference type="ARBA" id="ARBA00077154"/>
    </source>
</evidence>